<comment type="caution">
    <text evidence="1">The sequence shown here is derived from an EMBL/GenBank/DDBJ whole genome shotgun (WGS) entry which is preliminary data.</text>
</comment>
<dbReference type="AlphaFoldDB" id="X1IJV6"/>
<sequence>KLKGRIISLHFKDIDGGHDVIWGTGKCGARAMLAELARQNFKGVFSIEYEHNWLKSM</sequence>
<dbReference type="Gene3D" id="3.20.20.150">
    <property type="entry name" value="Divalent-metal-dependent TIM barrel enzymes"/>
    <property type="match status" value="1"/>
</dbReference>
<dbReference type="EMBL" id="BARU01016043">
    <property type="protein sequence ID" value="GAH57863.1"/>
    <property type="molecule type" value="Genomic_DNA"/>
</dbReference>
<dbReference type="InterPro" id="IPR036237">
    <property type="entry name" value="Xyl_isomerase-like_sf"/>
</dbReference>
<name>X1IJV6_9ZZZZ</name>
<proteinExistence type="predicted"/>
<accession>X1IJV6</accession>
<evidence type="ECO:0008006" key="2">
    <source>
        <dbReference type="Google" id="ProtNLM"/>
    </source>
</evidence>
<gene>
    <name evidence="1" type="ORF">S03H2_27084</name>
</gene>
<organism evidence="1">
    <name type="scientific">marine sediment metagenome</name>
    <dbReference type="NCBI Taxonomy" id="412755"/>
    <lineage>
        <taxon>unclassified sequences</taxon>
        <taxon>metagenomes</taxon>
        <taxon>ecological metagenomes</taxon>
    </lineage>
</organism>
<reference evidence="1" key="1">
    <citation type="journal article" date="2014" name="Front. Microbiol.">
        <title>High frequency of phylogenetically diverse reductive dehalogenase-homologous genes in deep subseafloor sedimentary metagenomes.</title>
        <authorList>
            <person name="Kawai M."/>
            <person name="Futagami T."/>
            <person name="Toyoda A."/>
            <person name="Takaki Y."/>
            <person name="Nishi S."/>
            <person name="Hori S."/>
            <person name="Arai W."/>
            <person name="Tsubouchi T."/>
            <person name="Morono Y."/>
            <person name="Uchiyama I."/>
            <person name="Ito T."/>
            <person name="Fujiyama A."/>
            <person name="Inagaki F."/>
            <person name="Takami H."/>
        </authorList>
    </citation>
    <scope>NUCLEOTIDE SEQUENCE</scope>
    <source>
        <strain evidence="1">Expedition CK06-06</strain>
    </source>
</reference>
<dbReference type="SUPFAM" id="SSF51658">
    <property type="entry name" value="Xylose isomerase-like"/>
    <property type="match status" value="1"/>
</dbReference>
<evidence type="ECO:0000313" key="1">
    <source>
        <dbReference type="EMBL" id="GAH57863.1"/>
    </source>
</evidence>
<feature type="non-terminal residue" evidence="1">
    <location>
        <position position="1"/>
    </location>
</feature>
<protein>
    <recommendedName>
        <fullName evidence="2">Xylose isomerase-like TIM barrel domain-containing protein</fullName>
    </recommendedName>
</protein>
<feature type="non-terminal residue" evidence="1">
    <location>
        <position position="57"/>
    </location>
</feature>